<keyword evidence="8" id="KW-1185">Reference proteome</keyword>
<gene>
    <name evidence="7" type="primary">nikQ</name>
    <name evidence="7" type="ORF">ElP_11860</name>
</gene>
<feature type="transmembrane region" description="Helical" evidence="6">
    <location>
        <begin position="100"/>
        <end position="120"/>
    </location>
</feature>
<evidence type="ECO:0000256" key="4">
    <source>
        <dbReference type="ARBA" id="ARBA00022989"/>
    </source>
</evidence>
<keyword evidence="3 6" id="KW-0812">Transmembrane</keyword>
<dbReference type="RefSeq" id="WP_145267707.1">
    <property type="nucleotide sequence ID" value="NZ_CP036426.1"/>
</dbReference>
<keyword evidence="5 6" id="KW-0472">Membrane</keyword>
<dbReference type="EMBL" id="CP036426">
    <property type="protein sequence ID" value="QDV33315.1"/>
    <property type="molecule type" value="Genomic_DNA"/>
</dbReference>
<dbReference type="OrthoDB" id="8585740at2"/>
<evidence type="ECO:0000256" key="5">
    <source>
        <dbReference type="ARBA" id="ARBA00023136"/>
    </source>
</evidence>
<dbReference type="PANTHER" id="PTHR34857">
    <property type="entry name" value="SLL0384 PROTEIN"/>
    <property type="match status" value="1"/>
</dbReference>
<dbReference type="Pfam" id="PF02361">
    <property type="entry name" value="CbiQ"/>
    <property type="match status" value="1"/>
</dbReference>
<feature type="transmembrane region" description="Helical" evidence="6">
    <location>
        <begin position="46"/>
        <end position="64"/>
    </location>
</feature>
<evidence type="ECO:0000256" key="2">
    <source>
        <dbReference type="ARBA" id="ARBA00022475"/>
    </source>
</evidence>
<dbReference type="Proteomes" id="UP000317835">
    <property type="component" value="Chromosome"/>
</dbReference>
<evidence type="ECO:0000313" key="7">
    <source>
        <dbReference type="EMBL" id="QDV33315.1"/>
    </source>
</evidence>
<comment type="subcellular location">
    <subcellularLocation>
        <location evidence="1">Membrane</location>
        <topology evidence="1">Multi-pass membrane protein</topology>
    </subcellularLocation>
</comment>
<keyword evidence="4 6" id="KW-1133">Transmembrane helix</keyword>
<evidence type="ECO:0000256" key="6">
    <source>
        <dbReference type="SAM" id="Phobius"/>
    </source>
</evidence>
<dbReference type="AlphaFoldDB" id="A0A518GXK6"/>
<evidence type="ECO:0000313" key="8">
    <source>
        <dbReference type="Proteomes" id="UP000317835"/>
    </source>
</evidence>
<feature type="transmembrane region" description="Helical" evidence="6">
    <location>
        <begin position="127"/>
        <end position="148"/>
    </location>
</feature>
<dbReference type="PANTHER" id="PTHR34857:SF2">
    <property type="entry name" value="SLL0384 PROTEIN"/>
    <property type="match status" value="1"/>
</dbReference>
<dbReference type="InterPro" id="IPR003339">
    <property type="entry name" value="ABC/ECF_trnsptr_transmembrane"/>
</dbReference>
<feature type="transmembrane region" description="Helical" evidence="6">
    <location>
        <begin position="71"/>
        <end position="88"/>
    </location>
</feature>
<dbReference type="CDD" id="cd16914">
    <property type="entry name" value="EcfT"/>
    <property type="match status" value="1"/>
</dbReference>
<dbReference type="InterPro" id="IPR051611">
    <property type="entry name" value="ECF_transporter_component"/>
</dbReference>
<keyword evidence="2" id="KW-1003">Cell membrane</keyword>
<evidence type="ECO:0000256" key="3">
    <source>
        <dbReference type="ARBA" id="ARBA00022692"/>
    </source>
</evidence>
<dbReference type="KEGG" id="tpla:ElP_11860"/>
<evidence type="ECO:0000256" key="1">
    <source>
        <dbReference type="ARBA" id="ARBA00004141"/>
    </source>
</evidence>
<feature type="transmembrane region" description="Helical" evidence="6">
    <location>
        <begin position="21"/>
        <end position="40"/>
    </location>
</feature>
<protein>
    <submittedName>
        <fullName evidence="7">Nickel transport protein NikQ</fullName>
    </submittedName>
</protein>
<proteinExistence type="predicted"/>
<dbReference type="GO" id="GO:0005886">
    <property type="term" value="C:plasma membrane"/>
    <property type="evidence" value="ECO:0007669"/>
    <property type="project" value="UniProtKB-ARBA"/>
</dbReference>
<reference evidence="7 8" key="1">
    <citation type="submission" date="2019-02" db="EMBL/GenBank/DDBJ databases">
        <title>Deep-cultivation of Planctomycetes and their phenomic and genomic characterization uncovers novel biology.</title>
        <authorList>
            <person name="Wiegand S."/>
            <person name="Jogler M."/>
            <person name="Boedeker C."/>
            <person name="Pinto D."/>
            <person name="Vollmers J."/>
            <person name="Rivas-Marin E."/>
            <person name="Kohn T."/>
            <person name="Peeters S.H."/>
            <person name="Heuer A."/>
            <person name="Rast P."/>
            <person name="Oberbeckmann S."/>
            <person name="Bunk B."/>
            <person name="Jeske O."/>
            <person name="Meyerdierks A."/>
            <person name="Storesund J.E."/>
            <person name="Kallscheuer N."/>
            <person name="Luecker S."/>
            <person name="Lage O.M."/>
            <person name="Pohl T."/>
            <person name="Merkel B.J."/>
            <person name="Hornburger P."/>
            <person name="Mueller R.-W."/>
            <person name="Bruemmer F."/>
            <person name="Labrenz M."/>
            <person name="Spormann A.M."/>
            <person name="Op den Camp H."/>
            <person name="Overmann J."/>
            <person name="Amann R."/>
            <person name="Jetten M.S.M."/>
            <person name="Mascher T."/>
            <person name="Medema M.H."/>
            <person name="Devos D.P."/>
            <person name="Kaster A.-K."/>
            <person name="Ovreas L."/>
            <person name="Rohde M."/>
            <person name="Galperin M.Y."/>
            <person name="Jogler C."/>
        </authorList>
    </citation>
    <scope>NUCLEOTIDE SEQUENCE [LARGE SCALE GENOMIC DNA]</scope>
    <source>
        <strain evidence="7 8">ElP</strain>
    </source>
</reference>
<accession>A0A518GXK6</accession>
<name>A0A518GXK6_9BACT</name>
<sequence length="227" mass="24430">MRLDRLEPDGSGAGPLHRLDARVTLTAALFFVVAVVATPFGAWRPLGVSGMLLAFLVGISGIPAGALLRRGLALLPVVLMLAAIVAPSHPEAAELGPWRVGLTIVAKNGLTILAVLLLAHVTAFRRILAALAWFRVPTALVATLHLMYRYLFVLADQLGRMARARRSRSFRGARRDAWPLNAGLIAALMLRSFERGERVHSAMLARGWDGTIRSLDGPDSPEPPSPT</sequence>
<organism evidence="7 8">
    <name type="scientific">Tautonia plasticadhaerens</name>
    <dbReference type="NCBI Taxonomy" id="2527974"/>
    <lineage>
        <taxon>Bacteria</taxon>
        <taxon>Pseudomonadati</taxon>
        <taxon>Planctomycetota</taxon>
        <taxon>Planctomycetia</taxon>
        <taxon>Isosphaerales</taxon>
        <taxon>Isosphaeraceae</taxon>
        <taxon>Tautonia</taxon>
    </lineage>
</organism>